<dbReference type="InterPro" id="IPR011798">
    <property type="entry name" value="APS_reductase"/>
</dbReference>
<dbReference type="NCBIfam" id="NF002537">
    <property type="entry name" value="PRK02090.1"/>
    <property type="match status" value="1"/>
</dbReference>
<gene>
    <name evidence="15" type="ORF">EGYM00163_LOCUS16910</name>
</gene>
<keyword evidence="4" id="KW-0560">Oxidoreductase</keyword>
<dbReference type="PANTHER" id="PTHR46482:SF9">
    <property type="entry name" value="5'-ADENYLYLSULFATE REDUCTASE 1, CHLOROPLASTIC"/>
    <property type="match status" value="1"/>
</dbReference>
<evidence type="ECO:0000256" key="2">
    <source>
        <dbReference type="ARBA" id="ARBA00022490"/>
    </source>
</evidence>
<dbReference type="GO" id="GO:0043866">
    <property type="term" value="F:adenylyl-sulfate reductase (thioredoxin) activity"/>
    <property type="evidence" value="ECO:0007669"/>
    <property type="project" value="UniProtKB-EC"/>
</dbReference>
<dbReference type="Pfam" id="PF01507">
    <property type="entry name" value="PAPS_reduct"/>
    <property type="match status" value="1"/>
</dbReference>
<sequence length="271" mass="30072">MIKALRNCRHGARGIIHGSVGAHNAAVRTFGTNEVPAVAAELENADPATIIKKAFTTFGKDCAISFSGAEDVVLVEYAKQAGVPFRVFSLDTGRLHPETYQLFQDVENHYQIKIEYMFPDTAEVEALVRQKGMFSFYEDGHKECCTVRKVGPLKRQLSTLKAWITGVRKDQSVTRVDLPVVQVDGVFPGQNGGSLIKFNPLANQSSADVWNLIQEKGVPYNKVHEKGFISIGCEPCTKAVLPTQHERLGRWWWEDSTKKECGLHAKADKIG</sequence>
<evidence type="ECO:0000256" key="12">
    <source>
        <dbReference type="ARBA" id="ARBA00032041"/>
    </source>
</evidence>
<evidence type="ECO:0000256" key="11">
    <source>
        <dbReference type="ARBA" id="ARBA00030894"/>
    </source>
</evidence>
<comment type="pathway">
    <text evidence="8">Sulfur metabolism; hydrogen sulfide biosynthesis; sulfite from sulfate.</text>
</comment>
<evidence type="ECO:0000256" key="1">
    <source>
        <dbReference type="ARBA" id="ARBA00001966"/>
    </source>
</evidence>
<keyword evidence="3" id="KW-0479">Metal-binding</keyword>
<keyword evidence="5" id="KW-0408">Iron</keyword>
<dbReference type="GO" id="GO:0004604">
    <property type="term" value="F:phosphoadenylyl-sulfate reductase (thioredoxin) activity"/>
    <property type="evidence" value="ECO:0007669"/>
    <property type="project" value="InterPro"/>
</dbReference>
<evidence type="ECO:0000259" key="14">
    <source>
        <dbReference type="Pfam" id="PF01507"/>
    </source>
</evidence>
<dbReference type="NCBIfam" id="TIGR02055">
    <property type="entry name" value="APS_reductase"/>
    <property type="match status" value="1"/>
</dbReference>
<dbReference type="EMBL" id="HBJA01047982">
    <property type="protein sequence ID" value="CAE0805784.1"/>
    <property type="molecule type" value="Transcribed_RNA"/>
</dbReference>
<accession>A0A7S4CT86</accession>
<protein>
    <recommendedName>
        <fullName evidence="10">Adenosine 5'-phosphosulfate reductase</fullName>
        <ecNumber evidence="9">1.8.4.10</ecNumber>
    </recommendedName>
    <alternativeName>
        <fullName evidence="12">5'-adenylylsulfate reductase</fullName>
    </alternativeName>
    <alternativeName>
        <fullName evidence="11">Thioredoxin-dependent 5'-adenylylsulfate reductase</fullName>
    </alternativeName>
</protein>
<dbReference type="InterPro" id="IPR002500">
    <property type="entry name" value="PAPS_reduct_dom"/>
</dbReference>
<dbReference type="Gene3D" id="3.40.50.620">
    <property type="entry name" value="HUPs"/>
    <property type="match status" value="1"/>
</dbReference>
<dbReference type="CDD" id="cd23945">
    <property type="entry name" value="PAPS_reductase"/>
    <property type="match status" value="1"/>
</dbReference>
<dbReference type="InterPro" id="IPR014729">
    <property type="entry name" value="Rossmann-like_a/b/a_fold"/>
</dbReference>
<reference evidence="15" key="1">
    <citation type="submission" date="2021-01" db="EMBL/GenBank/DDBJ databases">
        <authorList>
            <person name="Corre E."/>
            <person name="Pelletier E."/>
            <person name="Niang G."/>
            <person name="Scheremetjew M."/>
            <person name="Finn R."/>
            <person name="Kale V."/>
            <person name="Holt S."/>
            <person name="Cochrane G."/>
            <person name="Meng A."/>
            <person name="Brown T."/>
            <person name="Cohen L."/>
        </authorList>
    </citation>
    <scope>NUCLEOTIDE SEQUENCE</scope>
    <source>
        <strain evidence="15">CCMP1594</strain>
    </source>
</reference>
<dbReference type="EC" id="1.8.4.10" evidence="9"/>
<comment type="cofactor">
    <cofactor evidence="1">
        <name>[4Fe-4S] cluster</name>
        <dbReference type="ChEBI" id="CHEBI:49883"/>
    </cofactor>
</comment>
<dbReference type="AlphaFoldDB" id="A0A7S4CT86"/>
<keyword evidence="2" id="KW-0963">Cytoplasm</keyword>
<comment type="catalytic activity">
    <reaction evidence="13">
        <text>[thioredoxin]-disulfide + sulfite + AMP + 2 H(+) = adenosine 5'-phosphosulfate + [thioredoxin]-dithiol</text>
        <dbReference type="Rhea" id="RHEA:21976"/>
        <dbReference type="Rhea" id="RHEA-COMP:10698"/>
        <dbReference type="Rhea" id="RHEA-COMP:10700"/>
        <dbReference type="ChEBI" id="CHEBI:15378"/>
        <dbReference type="ChEBI" id="CHEBI:17359"/>
        <dbReference type="ChEBI" id="CHEBI:29950"/>
        <dbReference type="ChEBI" id="CHEBI:50058"/>
        <dbReference type="ChEBI" id="CHEBI:58243"/>
        <dbReference type="ChEBI" id="CHEBI:456215"/>
        <dbReference type="EC" id="1.8.4.10"/>
    </reaction>
</comment>
<dbReference type="GO" id="GO:0051536">
    <property type="term" value="F:iron-sulfur cluster binding"/>
    <property type="evidence" value="ECO:0007669"/>
    <property type="project" value="UniProtKB-KW"/>
</dbReference>
<dbReference type="PIRSF" id="PIRSF000857">
    <property type="entry name" value="PAPS_reductase"/>
    <property type="match status" value="1"/>
</dbReference>
<keyword evidence="6" id="KW-0411">Iron-sulfur</keyword>
<dbReference type="GO" id="GO:0019344">
    <property type="term" value="P:cysteine biosynthetic process"/>
    <property type="evidence" value="ECO:0007669"/>
    <property type="project" value="InterPro"/>
</dbReference>
<evidence type="ECO:0000256" key="13">
    <source>
        <dbReference type="ARBA" id="ARBA00048441"/>
    </source>
</evidence>
<evidence type="ECO:0000256" key="6">
    <source>
        <dbReference type="ARBA" id="ARBA00023014"/>
    </source>
</evidence>
<evidence type="ECO:0000256" key="9">
    <source>
        <dbReference type="ARBA" id="ARBA00024386"/>
    </source>
</evidence>
<evidence type="ECO:0000313" key="15">
    <source>
        <dbReference type="EMBL" id="CAE0805784.1"/>
    </source>
</evidence>
<evidence type="ECO:0000256" key="7">
    <source>
        <dbReference type="ARBA" id="ARBA00024298"/>
    </source>
</evidence>
<dbReference type="PANTHER" id="PTHR46482">
    <property type="entry name" value="5'-ADENYLYLSULFATE REDUCTASE 3, CHLOROPLASTIC"/>
    <property type="match status" value="1"/>
</dbReference>
<dbReference type="InterPro" id="IPR004511">
    <property type="entry name" value="PAPS/APS_Rdtase"/>
</dbReference>
<dbReference type="GO" id="GO:0019379">
    <property type="term" value="P:sulfate assimilation, phosphoadenylyl sulfate reduction by phosphoadenylyl-sulfate reductase (thioredoxin)"/>
    <property type="evidence" value="ECO:0007669"/>
    <property type="project" value="InterPro"/>
</dbReference>
<evidence type="ECO:0000256" key="5">
    <source>
        <dbReference type="ARBA" id="ARBA00023004"/>
    </source>
</evidence>
<feature type="domain" description="Phosphoadenosine phosphosulphate reductase" evidence="14">
    <location>
        <begin position="62"/>
        <end position="238"/>
    </location>
</feature>
<dbReference type="GO" id="GO:0046872">
    <property type="term" value="F:metal ion binding"/>
    <property type="evidence" value="ECO:0007669"/>
    <property type="project" value="UniProtKB-KW"/>
</dbReference>
<dbReference type="SUPFAM" id="SSF52402">
    <property type="entry name" value="Adenine nucleotide alpha hydrolases-like"/>
    <property type="match status" value="1"/>
</dbReference>
<evidence type="ECO:0000256" key="10">
    <source>
        <dbReference type="ARBA" id="ARBA00029514"/>
    </source>
</evidence>
<dbReference type="HAMAP" id="MF_00063">
    <property type="entry name" value="CysH"/>
    <property type="match status" value="1"/>
</dbReference>
<evidence type="ECO:0000256" key="8">
    <source>
        <dbReference type="ARBA" id="ARBA00024327"/>
    </source>
</evidence>
<evidence type="ECO:0000256" key="3">
    <source>
        <dbReference type="ARBA" id="ARBA00022723"/>
    </source>
</evidence>
<organism evidence="15">
    <name type="scientific">Eutreptiella gymnastica</name>
    <dbReference type="NCBI Taxonomy" id="73025"/>
    <lineage>
        <taxon>Eukaryota</taxon>
        <taxon>Discoba</taxon>
        <taxon>Euglenozoa</taxon>
        <taxon>Euglenida</taxon>
        <taxon>Spirocuta</taxon>
        <taxon>Euglenophyceae</taxon>
        <taxon>Eutreptiales</taxon>
        <taxon>Eutreptiaceae</taxon>
        <taxon>Eutreptiella</taxon>
    </lineage>
</organism>
<comment type="function">
    <text evidence="7">Catalyzes the formation of sulfite from adenosine 5'-phosphosulfate (APS) using thioredoxin as an electron donor.</text>
</comment>
<name>A0A7S4CT86_9EUGL</name>
<proteinExistence type="inferred from homology"/>
<evidence type="ECO:0000256" key="4">
    <source>
        <dbReference type="ARBA" id="ARBA00023002"/>
    </source>
</evidence>